<comment type="similarity">
    <text evidence="2">Belongs to the bacterial sugar transferase family.</text>
</comment>
<dbReference type="GO" id="GO:0016020">
    <property type="term" value="C:membrane"/>
    <property type="evidence" value="ECO:0007669"/>
    <property type="project" value="UniProtKB-SubCell"/>
</dbReference>
<organism evidence="8 9">
    <name type="scientific">Arenicella chitinivorans</name>
    <dbReference type="NCBI Taxonomy" id="1329800"/>
    <lineage>
        <taxon>Bacteria</taxon>
        <taxon>Pseudomonadati</taxon>
        <taxon>Pseudomonadota</taxon>
        <taxon>Gammaproteobacteria</taxon>
        <taxon>Arenicellales</taxon>
        <taxon>Arenicellaceae</taxon>
        <taxon>Arenicella</taxon>
    </lineage>
</organism>
<dbReference type="NCBIfam" id="TIGR03025">
    <property type="entry name" value="EPS_sugtrans"/>
    <property type="match status" value="1"/>
</dbReference>
<dbReference type="PANTHER" id="PTHR30576">
    <property type="entry name" value="COLANIC BIOSYNTHESIS UDP-GLUCOSE LIPID CARRIER TRANSFERASE"/>
    <property type="match status" value="1"/>
</dbReference>
<evidence type="ECO:0000313" key="8">
    <source>
        <dbReference type="EMBL" id="GGZ99827.1"/>
    </source>
</evidence>
<accession>A0A918RI56</accession>
<dbReference type="PANTHER" id="PTHR30576:SF10">
    <property type="entry name" value="SLL5057 PROTEIN"/>
    <property type="match status" value="1"/>
</dbReference>
<proteinExistence type="inferred from homology"/>
<keyword evidence="3" id="KW-0808">Transferase</keyword>
<sequence length="224" mass="25341">MRAYQVKSSWKLRVKSRVWKLKFKSHMLMKRSLDVLVAGLALCLLSPLLLLVGVAIKLESKGPVFFKQQRVGVNGTGFTMFKFRSMVVDAEARRTAIEHANEMQNGVLFKMKRDPRITRVGALIRKASIDELPQLINVIKGDMSLVGPRPPLASEVAQYSRTDRVRLMVLPGITCIWQVCGRSDIPFEQQVELDLQYIESQSIWVDIMLLIKTIPAVLTARGAY</sequence>
<dbReference type="Proteomes" id="UP000614811">
    <property type="component" value="Unassembled WGS sequence"/>
</dbReference>
<keyword evidence="5" id="KW-1133">Transmembrane helix</keyword>
<keyword evidence="6" id="KW-0472">Membrane</keyword>
<comment type="subcellular location">
    <subcellularLocation>
        <location evidence="1">Membrane</location>
        <topology evidence="1">Multi-pass membrane protein</topology>
    </subcellularLocation>
</comment>
<evidence type="ECO:0000313" key="9">
    <source>
        <dbReference type="Proteomes" id="UP000614811"/>
    </source>
</evidence>
<protein>
    <submittedName>
        <fullName evidence="8">Multidrug MFS transporter</fullName>
    </submittedName>
</protein>
<evidence type="ECO:0000256" key="3">
    <source>
        <dbReference type="ARBA" id="ARBA00022679"/>
    </source>
</evidence>
<comment type="caution">
    <text evidence="8">The sequence shown here is derived from an EMBL/GenBank/DDBJ whole genome shotgun (WGS) entry which is preliminary data.</text>
</comment>
<evidence type="ECO:0000256" key="5">
    <source>
        <dbReference type="ARBA" id="ARBA00022989"/>
    </source>
</evidence>
<gene>
    <name evidence="8" type="ORF">GCM10008090_05600</name>
</gene>
<dbReference type="Pfam" id="PF02397">
    <property type="entry name" value="Bac_transf"/>
    <property type="match status" value="1"/>
</dbReference>
<reference evidence="8" key="1">
    <citation type="journal article" date="2014" name="Int. J. Syst. Evol. Microbiol.">
        <title>Complete genome sequence of Corynebacterium casei LMG S-19264T (=DSM 44701T), isolated from a smear-ripened cheese.</title>
        <authorList>
            <consortium name="US DOE Joint Genome Institute (JGI-PGF)"/>
            <person name="Walter F."/>
            <person name="Albersmeier A."/>
            <person name="Kalinowski J."/>
            <person name="Ruckert C."/>
        </authorList>
    </citation>
    <scope>NUCLEOTIDE SEQUENCE</scope>
    <source>
        <strain evidence="8">KCTC 12711</strain>
    </source>
</reference>
<dbReference type="EMBL" id="BMXA01000001">
    <property type="protein sequence ID" value="GGZ99827.1"/>
    <property type="molecule type" value="Genomic_DNA"/>
</dbReference>
<evidence type="ECO:0000256" key="2">
    <source>
        <dbReference type="ARBA" id="ARBA00006464"/>
    </source>
</evidence>
<dbReference type="InterPro" id="IPR003362">
    <property type="entry name" value="Bact_transf"/>
</dbReference>
<feature type="domain" description="Bacterial sugar transferase" evidence="7">
    <location>
        <begin position="30"/>
        <end position="218"/>
    </location>
</feature>
<dbReference type="RefSeq" id="WP_189398475.1">
    <property type="nucleotide sequence ID" value="NZ_BMXA01000001.1"/>
</dbReference>
<keyword evidence="4" id="KW-0812">Transmembrane</keyword>
<dbReference type="InterPro" id="IPR017475">
    <property type="entry name" value="EPS_sugar_tfrase"/>
</dbReference>
<evidence type="ECO:0000256" key="1">
    <source>
        <dbReference type="ARBA" id="ARBA00004141"/>
    </source>
</evidence>
<dbReference type="AlphaFoldDB" id="A0A918RI56"/>
<keyword evidence="9" id="KW-1185">Reference proteome</keyword>
<name>A0A918RI56_9GAMM</name>
<evidence type="ECO:0000256" key="6">
    <source>
        <dbReference type="ARBA" id="ARBA00023136"/>
    </source>
</evidence>
<reference evidence="8" key="2">
    <citation type="submission" date="2020-09" db="EMBL/GenBank/DDBJ databases">
        <authorList>
            <person name="Sun Q."/>
            <person name="Kim S."/>
        </authorList>
    </citation>
    <scope>NUCLEOTIDE SEQUENCE</scope>
    <source>
        <strain evidence="8">KCTC 12711</strain>
    </source>
</reference>
<evidence type="ECO:0000256" key="4">
    <source>
        <dbReference type="ARBA" id="ARBA00022692"/>
    </source>
</evidence>
<evidence type="ECO:0000259" key="7">
    <source>
        <dbReference type="Pfam" id="PF02397"/>
    </source>
</evidence>
<dbReference type="GO" id="GO:0016780">
    <property type="term" value="F:phosphotransferase activity, for other substituted phosphate groups"/>
    <property type="evidence" value="ECO:0007669"/>
    <property type="project" value="TreeGrafter"/>
</dbReference>